<evidence type="ECO:0000256" key="1">
    <source>
        <dbReference type="SAM" id="SignalP"/>
    </source>
</evidence>
<organism evidence="3 4">
    <name type="scientific">Silvania hatchlandensis</name>
    <dbReference type="NCBI Taxonomy" id="2926469"/>
    <lineage>
        <taxon>Bacteria</taxon>
        <taxon>Pseudomonadati</taxon>
        <taxon>Pseudomonadota</taxon>
        <taxon>Gammaproteobacteria</taxon>
        <taxon>Enterobacterales</taxon>
        <taxon>Enterobacteriaceae</taxon>
        <taxon>Silvania</taxon>
    </lineage>
</organism>
<evidence type="ECO:0000313" key="3">
    <source>
        <dbReference type="EMBL" id="MCU6664128.1"/>
    </source>
</evidence>
<feature type="chain" id="PRO_5039913589" evidence="1">
    <location>
        <begin position="21"/>
        <end position="281"/>
    </location>
</feature>
<sequence length="281" mass="31127">MIKRAMLCGLLLVASLGAYAQAKETRHEIALQMYTLRNVGDADAQFAMAGKAGFKNVELVGTHGVDAPALQKILKKNQLNVVAAHVQLSALEQDFATTVAFNKAVGNTHIVVPWIEAADRPTTQQGWVDYAKRLDAMGAKLRNEGITLAFHNHDFEMKKYGTDSVLDIIMKNTQRDNLVLELDVAWVSRGGQDPAQFITRYAGRIYAIHAKDNSGIGVRDDEMNFSPMGEGILEWNSILNAARKSGVQWFIVEHDSPKDPWAIITTSRKNLDALLKQHPPH</sequence>
<reference evidence="3" key="1">
    <citation type="submission" date="2022-05" db="EMBL/GenBank/DDBJ databases">
        <title>Description of a novel species of Leclercia; Leclercia tamurae and the Proposal for a Novel Genus Silvania gen. nov. Containing Two Novel Species Silvania hatchlandensis sp. nov. and Silvania confinis sp. nov. Isolated from the Rhizosphere of Oak.</title>
        <authorList>
            <person name="Maddock D.W."/>
            <person name="Brady C.L."/>
            <person name="Denman S."/>
            <person name="Arnold D."/>
        </authorList>
    </citation>
    <scope>NUCLEOTIDE SEQUENCE</scope>
    <source>
        <strain evidence="3">H19S6</strain>
    </source>
</reference>
<dbReference type="GO" id="GO:0016853">
    <property type="term" value="F:isomerase activity"/>
    <property type="evidence" value="ECO:0007669"/>
    <property type="project" value="UniProtKB-KW"/>
</dbReference>
<dbReference type="Proteomes" id="UP001063816">
    <property type="component" value="Unassembled WGS sequence"/>
</dbReference>
<protein>
    <submittedName>
        <fullName evidence="3">Sugar phosphate isomerase/epimerase</fullName>
    </submittedName>
</protein>
<dbReference type="Pfam" id="PF01261">
    <property type="entry name" value="AP_endonuc_2"/>
    <property type="match status" value="1"/>
</dbReference>
<name>A0A9J6PXC5_9ENTR</name>
<dbReference type="Gene3D" id="3.20.20.150">
    <property type="entry name" value="Divalent-metal-dependent TIM barrel enzymes"/>
    <property type="match status" value="1"/>
</dbReference>
<dbReference type="PANTHER" id="PTHR12110">
    <property type="entry name" value="HYDROXYPYRUVATE ISOMERASE"/>
    <property type="match status" value="1"/>
</dbReference>
<accession>A0A9J6PXC5</accession>
<keyword evidence="3" id="KW-0413">Isomerase</keyword>
<dbReference type="InterPro" id="IPR050312">
    <property type="entry name" value="IolE/XylAMocC-like"/>
</dbReference>
<feature type="signal peptide" evidence="1">
    <location>
        <begin position="1"/>
        <end position="20"/>
    </location>
</feature>
<comment type="caution">
    <text evidence="3">The sequence shown here is derived from an EMBL/GenBank/DDBJ whole genome shotgun (WGS) entry which is preliminary data.</text>
</comment>
<evidence type="ECO:0000259" key="2">
    <source>
        <dbReference type="Pfam" id="PF01261"/>
    </source>
</evidence>
<dbReference type="InterPro" id="IPR036237">
    <property type="entry name" value="Xyl_isomerase-like_sf"/>
</dbReference>
<dbReference type="AlphaFoldDB" id="A0A9J6PXC5"/>
<proteinExistence type="predicted"/>
<dbReference type="InterPro" id="IPR013022">
    <property type="entry name" value="Xyl_isomerase-like_TIM-brl"/>
</dbReference>
<dbReference type="EMBL" id="JAMGZK010000043">
    <property type="protein sequence ID" value="MCU6664128.1"/>
    <property type="molecule type" value="Genomic_DNA"/>
</dbReference>
<evidence type="ECO:0000313" key="4">
    <source>
        <dbReference type="Proteomes" id="UP001063816"/>
    </source>
</evidence>
<keyword evidence="4" id="KW-1185">Reference proteome</keyword>
<dbReference type="PANTHER" id="PTHR12110:SF41">
    <property type="entry name" value="INOSOSE DEHYDRATASE"/>
    <property type="match status" value="1"/>
</dbReference>
<feature type="domain" description="Xylose isomerase-like TIM barrel" evidence="2">
    <location>
        <begin position="49"/>
        <end position="259"/>
    </location>
</feature>
<keyword evidence="1" id="KW-0732">Signal</keyword>
<gene>
    <name evidence="3" type="ORF">M8014_07215</name>
</gene>
<dbReference type="SUPFAM" id="SSF51658">
    <property type="entry name" value="Xylose isomerase-like"/>
    <property type="match status" value="1"/>
</dbReference>
<dbReference type="RefSeq" id="WP_271281841.1">
    <property type="nucleotide sequence ID" value="NZ_JAMGZK010000043.1"/>
</dbReference>